<dbReference type="Gene3D" id="3.40.50.10150">
    <property type="entry name" value="B12-dependent dehydatase associated subunit"/>
    <property type="match status" value="1"/>
</dbReference>
<keyword evidence="2" id="KW-1185">Reference proteome</keyword>
<comment type="caution">
    <text evidence="1">The sequence shown here is derived from an EMBL/GenBank/DDBJ whole genome shotgun (WGS) entry which is preliminary data.</text>
</comment>
<dbReference type="SUPFAM" id="SSF52968">
    <property type="entry name" value="B12-dependent dehydatase associated subunit"/>
    <property type="match status" value="1"/>
</dbReference>
<gene>
    <name evidence="1" type="ORF">C7P63_07100</name>
</gene>
<evidence type="ECO:0000313" key="1">
    <source>
        <dbReference type="EMBL" id="RST89051.1"/>
    </source>
</evidence>
<dbReference type="InterPro" id="IPR003208">
    <property type="entry name" value="Dehydtase/Dehydtase_re"/>
</dbReference>
<accession>A0A429Z5Q7</accession>
<dbReference type="PIRSF" id="PIRSF011503">
    <property type="entry name" value="DdrB_PduH"/>
    <property type="match status" value="1"/>
</dbReference>
<dbReference type="Proteomes" id="UP000277864">
    <property type="component" value="Unassembled WGS sequence"/>
</dbReference>
<dbReference type="Pfam" id="PF02288">
    <property type="entry name" value="Dehydratase_MU"/>
    <property type="match status" value="1"/>
</dbReference>
<organism evidence="1 2">
    <name type="scientific">Vagococcus humatus</name>
    <dbReference type="NCBI Taxonomy" id="1889241"/>
    <lineage>
        <taxon>Bacteria</taxon>
        <taxon>Bacillati</taxon>
        <taxon>Bacillota</taxon>
        <taxon>Bacilli</taxon>
        <taxon>Lactobacillales</taxon>
        <taxon>Enterococcaceae</taxon>
        <taxon>Vagococcus</taxon>
    </lineage>
</organism>
<name>A0A429Z5Q7_9ENTE</name>
<evidence type="ECO:0000313" key="2">
    <source>
        <dbReference type="Proteomes" id="UP000277864"/>
    </source>
</evidence>
<sequence>MTKPAIKVVSYVDKEILAPLLYGMEEEEIPFEIFELDSGYDLCHAAYQAAVESSLSVGVAMDQHTVILHYKSLPEQEPLFKVSTNDLAEVMKLGTNAARLVKGIPFKPLKEV</sequence>
<dbReference type="EMBL" id="PXZH01000003">
    <property type="protein sequence ID" value="RST89051.1"/>
    <property type="molecule type" value="Genomic_DNA"/>
</dbReference>
<reference evidence="1 2" key="1">
    <citation type="submission" date="2018-03" db="EMBL/GenBank/DDBJ databases">
        <authorList>
            <person name="Gulvik C.A."/>
        </authorList>
    </citation>
    <scope>NUCLEOTIDE SEQUENCE [LARGE SCALE GENOMIC DNA]</scope>
    <source>
        <strain evidence="1 2">JCM 31581</strain>
    </source>
</reference>
<dbReference type="OrthoDB" id="308037at2"/>
<proteinExistence type="predicted"/>
<protein>
    <submittedName>
        <fullName evidence="1">Propanediol dehydratase</fullName>
    </submittedName>
</protein>
<dbReference type="InterPro" id="IPR009192">
    <property type="entry name" value="Diol/glycerol_deHydtase_re_ssu"/>
</dbReference>
<dbReference type="AlphaFoldDB" id="A0A429Z5Q7"/>
<dbReference type="RefSeq" id="WP_125943478.1">
    <property type="nucleotide sequence ID" value="NZ_PXZH01000003.1"/>
</dbReference>
<dbReference type="InterPro" id="IPR010254">
    <property type="entry name" value="B12-dep_deHydtase_bsu"/>
</dbReference>